<gene>
    <name evidence="1" type="ORF">L798_04997</name>
</gene>
<dbReference type="Proteomes" id="UP000027135">
    <property type="component" value="Unassembled WGS sequence"/>
</dbReference>
<evidence type="ECO:0000313" key="1">
    <source>
        <dbReference type="EMBL" id="KDR20546.1"/>
    </source>
</evidence>
<dbReference type="AlphaFoldDB" id="A0A067RAB0"/>
<dbReference type="EMBL" id="KK852598">
    <property type="protein sequence ID" value="KDR20546.1"/>
    <property type="molecule type" value="Genomic_DNA"/>
</dbReference>
<proteinExistence type="predicted"/>
<reference evidence="1 2" key="1">
    <citation type="journal article" date="2014" name="Nat. Commun.">
        <title>Molecular traces of alternative social organization in a termite genome.</title>
        <authorList>
            <person name="Terrapon N."/>
            <person name="Li C."/>
            <person name="Robertson H.M."/>
            <person name="Ji L."/>
            <person name="Meng X."/>
            <person name="Booth W."/>
            <person name="Chen Z."/>
            <person name="Childers C.P."/>
            <person name="Glastad K.M."/>
            <person name="Gokhale K."/>
            <person name="Gowin J."/>
            <person name="Gronenberg W."/>
            <person name="Hermansen R.A."/>
            <person name="Hu H."/>
            <person name="Hunt B.G."/>
            <person name="Huylmans A.K."/>
            <person name="Khalil S.M."/>
            <person name="Mitchell R.D."/>
            <person name="Munoz-Torres M.C."/>
            <person name="Mustard J.A."/>
            <person name="Pan H."/>
            <person name="Reese J.T."/>
            <person name="Scharf M.E."/>
            <person name="Sun F."/>
            <person name="Vogel H."/>
            <person name="Xiao J."/>
            <person name="Yang W."/>
            <person name="Yang Z."/>
            <person name="Yang Z."/>
            <person name="Zhou J."/>
            <person name="Zhu J."/>
            <person name="Brent C.S."/>
            <person name="Elsik C.G."/>
            <person name="Goodisman M.A."/>
            <person name="Liberles D.A."/>
            <person name="Roe R.M."/>
            <person name="Vargo E.L."/>
            <person name="Vilcinskas A."/>
            <person name="Wang J."/>
            <person name="Bornberg-Bauer E."/>
            <person name="Korb J."/>
            <person name="Zhang G."/>
            <person name="Liebig J."/>
        </authorList>
    </citation>
    <scope>NUCLEOTIDE SEQUENCE [LARGE SCALE GENOMIC DNA]</scope>
    <source>
        <tissue evidence="1">Whole organism</tissue>
    </source>
</reference>
<dbReference type="InParanoid" id="A0A067RAB0"/>
<organism evidence="1 2">
    <name type="scientific">Zootermopsis nevadensis</name>
    <name type="common">Dampwood termite</name>
    <dbReference type="NCBI Taxonomy" id="136037"/>
    <lineage>
        <taxon>Eukaryota</taxon>
        <taxon>Metazoa</taxon>
        <taxon>Ecdysozoa</taxon>
        <taxon>Arthropoda</taxon>
        <taxon>Hexapoda</taxon>
        <taxon>Insecta</taxon>
        <taxon>Pterygota</taxon>
        <taxon>Neoptera</taxon>
        <taxon>Polyneoptera</taxon>
        <taxon>Dictyoptera</taxon>
        <taxon>Blattodea</taxon>
        <taxon>Blattoidea</taxon>
        <taxon>Termitoidae</taxon>
        <taxon>Termopsidae</taxon>
        <taxon>Zootermopsis</taxon>
    </lineage>
</organism>
<keyword evidence="2" id="KW-1185">Reference proteome</keyword>
<sequence length="122" mass="13868">MSSDVFEYFIATESEPVPFIGVTRFSADRFYKESSMTHFEKAFSSLFVTLHYVARTFDALERERDRVLYDSRLKALFAEGLRSSVGTLSPLKFFCNTKLSVSHCNITPSCFSGTVNETDDFA</sequence>
<accession>A0A067RAB0</accession>
<evidence type="ECO:0000313" key="2">
    <source>
        <dbReference type="Proteomes" id="UP000027135"/>
    </source>
</evidence>
<protein>
    <submittedName>
        <fullName evidence="1">Uncharacterized protein</fullName>
    </submittedName>
</protein>
<name>A0A067RAB0_ZOONE</name>